<name>A0A915PVS9_9BILA</name>
<organism evidence="1 2">
    <name type="scientific">Setaria digitata</name>
    <dbReference type="NCBI Taxonomy" id="48799"/>
    <lineage>
        <taxon>Eukaryota</taxon>
        <taxon>Metazoa</taxon>
        <taxon>Ecdysozoa</taxon>
        <taxon>Nematoda</taxon>
        <taxon>Chromadorea</taxon>
        <taxon>Rhabditida</taxon>
        <taxon>Spirurina</taxon>
        <taxon>Spiruromorpha</taxon>
        <taxon>Filarioidea</taxon>
        <taxon>Setariidae</taxon>
        <taxon>Setaria</taxon>
    </lineage>
</organism>
<accession>A0A915PVS9</accession>
<dbReference type="AlphaFoldDB" id="A0A915PVS9"/>
<dbReference type="Proteomes" id="UP000887581">
    <property type="component" value="Unplaced"/>
</dbReference>
<protein>
    <submittedName>
        <fullName evidence="2">Uncharacterized protein</fullName>
    </submittedName>
</protein>
<evidence type="ECO:0000313" key="1">
    <source>
        <dbReference type="Proteomes" id="UP000887581"/>
    </source>
</evidence>
<reference evidence="2" key="1">
    <citation type="submission" date="2022-11" db="UniProtKB">
        <authorList>
            <consortium name="WormBaseParasite"/>
        </authorList>
    </citation>
    <scope>IDENTIFICATION</scope>
</reference>
<sequence length="65" mass="7145">MDEKKESLEQRCLKASGKELGAGNITITNKETDVWGISSRERAVGGLDRLIAEMSETEALTIHIN</sequence>
<dbReference type="WBParaSite" id="sdigi.contig294.g7156.t1">
    <property type="protein sequence ID" value="sdigi.contig294.g7156.t1"/>
    <property type="gene ID" value="sdigi.contig294.g7156"/>
</dbReference>
<evidence type="ECO:0000313" key="2">
    <source>
        <dbReference type="WBParaSite" id="sdigi.contig294.g7156.t1"/>
    </source>
</evidence>
<keyword evidence="1" id="KW-1185">Reference proteome</keyword>
<proteinExistence type="predicted"/>